<organism evidence="2 3">
    <name type="scientific">Pseudonocardia oroxyli</name>
    <dbReference type="NCBI Taxonomy" id="366584"/>
    <lineage>
        <taxon>Bacteria</taxon>
        <taxon>Bacillati</taxon>
        <taxon>Actinomycetota</taxon>
        <taxon>Actinomycetes</taxon>
        <taxon>Pseudonocardiales</taxon>
        <taxon>Pseudonocardiaceae</taxon>
        <taxon>Pseudonocardia</taxon>
    </lineage>
</organism>
<dbReference type="PROSITE" id="PS51549">
    <property type="entry name" value="DM13"/>
    <property type="match status" value="1"/>
</dbReference>
<evidence type="ECO:0000259" key="1">
    <source>
        <dbReference type="PROSITE" id="PS51549"/>
    </source>
</evidence>
<sequence length="157" mass="16671">MLLAAAAFWFQPWKLVVDEAVAEPAPTARPAQPAAPAAPAEPVVVARGELISHEHETRGTATLLRLPDDTFVVRLADLVTSNGPKLKVWLTDAPVLPGRAGWHVFDDGRVLDLGDLKGNLGSANYPVPPGTDLTGLTSVSIWCERFAVSFGAADLAR</sequence>
<dbReference type="InterPro" id="IPR019545">
    <property type="entry name" value="DM13_domain"/>
</dbReference>
<dbReference type="AlphaFoldDB" id="A0A1G7WCH8"/>
<evidence type="ECO:0000313" key="3">
    <source>
        <dbReference type="Proteomes" id="UP000198967"/>
    </source>
</evidence>
<feature type="domain" description="DM13" evidence="1">
    <location>
        <begin position="44"/>
        <end position="156"/>
    </location>
</feature>
<accession>A0A1G7WCH8</accession>
<dbReference type="EMBL" id="FNBE01000014">
    <property type="protein sequence ID" value="SDG68810.1"/>
    <property type="molecule type" value="Genomic_DNA"/>
</dbReference>
<gene>
    <name evidence="2" type="ORF">SAMN05216377_11455</name>
</gene>
<evidence type="ECO:0000313" key="2">
    <source>
        <dbReference type="EMBL" id="SDG68810.1"/>
    </source>
</evidence>
<keyword evidence="3" id="KW-1185">Reference proteome</keyword>
<proteinExistence type="predicted"/>
<dbReference type="Pfam" id="PF10517">
    <property type="entry name" value="DM13"/>
    <property type="match status" value="1"/>
</dbReference>
<dbReference type="Proteomes" id="UP000198967">
    <property type="component" value="Unassembled WGS sequence"/>
</dbReference>
<name>A0A1G7WCH8_PSEOR</name>
<dbReference type="STRING" id="366584.SAMN05216377_11455"/>
<reference evidence="2 3" key="1">
    <citation type="submission" date="2016-10" db="EMBL/GenBank/DDBJ databases">
        <authorList>
            <person name="de Groot N.N."/>
        </authorList>
    </citation>
    <scope>NUCLEOTIDE SEQUENCE [LARGE SCALE GENOMIC DNA]</scope>
    <source>
        <strain evidence="2 3">CGMCC 4.3143</strain>
    </source>
</reference>
<protein>
    <submittedName>
        <fullName evidence="2">Electron transfer DM13</fullName>
    </submittedName>
</protein>